<dbReference type="AlphaFoldDB" id="A0A1L8DA02"/>
<proteinExistence type="predicted"/>
<evidence type="ECO:0000256" key="9">
    <source>
        <dbReference type="SAM" id="Phobius"/>
    </source>
</evidence>
<organism evidence="10">
    <name type="scientific">Nyssomyia neivai</name>
    <dbReference type="NCBI Taxonomy" id="330878"/>
    <lineage>
        <taxon>Eukaryota</taxon>
        <taxon>Metazoa</taxon>
        <taxon>Ecdysozoa</taxon>
        <taxon>Arthropoda</taxon>
        <taxon>Hexapoda</taxon>
        <taxon>Insecta</taxon>
        <taxon>Pterygota</taxon>
        <taxon>Neoptera</taxon>
        <taxon>Endopterygota</taxon>
        <taxon>Diptera</taxon>
        <taxon>Nematocera</taxon>
        <taxon>Psychodoidea</taxon>
        <taxon>Psychodidae</taxon>
        <taxon>Nyssomyia</taxon>
    </lineage>
</organism>
<feature type="transmembrane region" description="Helical" evidence="9">
    <location>
        <begin position="170"/>
        <end position="188"/>
    </location>
</feature>
<evidence type="ECO:0000256" key="5">
    <source>
        <dbReference type="ARBA" id="ARBA00022989"/>
    </source>
</evidence>
<dbReference type="GO" id="GO:0098552">
    <property type="term" value="C:side of membrane"/>
    <property type="evidence" value="ECO:0007669"/>
    <property type="project" value="UniProtKB-KW"/>
</dbReference>
<dbReference type="InterPro" id="IPR031424">
    <property type="entry name" value="QVR-like"/>
</dbReference>
<dbReference type="EMBL" id="GFDF01010795">
    <property type="protein sequence ID" value="JAV03289.1"/>
    <property type="molecule type" value="Transcribed_RNA"/>
</dbReference>
<keyword evidence="6 9" id="KW-0472">Membrane</keyword>
<accession>A0A1L8DA02</accession>
<keyword evidence="2" id="KW-0336">GPI-anchor</keyword>
<keyword evidence="5 9" id="KW-1133">Transmembrane helix</keyword>
<dbReference type="Pfam" id="PF17064">
    <property type="entry name" value="QVR"/>
    <property type="match status" value="1"/>
</dbReference>
<dbReference type="GO" id="GO:0032222">
    <property type="term" value="P:regulation of synaptic transmission, cholinergic"/>
    <property type="evidence" value="ECO:0007669"/>
    <property type="project" value="InterPro"/>
</dbReference>
<sequence length="189" mass="21871">MTRDHLRKKINVTRHLNCVLCCNFKQLFKKNPTRKKHSKMFVISPVKILLVAVLTVTISIKDVSAIKCYQCNSAVDIGCDLIEGNQPEKFAHFYKECEGKYEGHEPFCRKIEFELLDREIEEQRILRICGWIPSNSKRSCREFTTDNHFQMECECHDDGCNASTRLKTSLIVTLASFILVLIFSNGYSQ</sequence>
<comment type="subcellular location">
    <subcellularLocation>
        <location evidence="1">Membrane</location>
        <topology evidence="1">Lipid-anchor</topology>
        <topology evidence="1">GPI-anchor</topology>
    </subcellularLocation>
</comment>
<feature type="transmembrane region" description="Helical" evidence="9">
    <location>
        <begin position="40"/>
        <end position="60"/>
    </location>
</feature>
<dbReference type="PANTHER" id="PTHR33562">
    <property type="entry name" value="ATILLA, ISOFORM B-RELATED-RELATED"/>
    <property type="match status" value="1"/>
</dbReference>
<evidence type="ECO:0000256" key="3">
    <source>
        <dbReference type="ARBA" id="ARBA00022692"/>
    </source>
</evidence>
<dbReference type="InterPro" id="IPR050975">
    <property type="entry name" value="Sleep_regulator"/>
</dbReference>
<evidence type="ECO:0000256" key="6">
    <source>
        <dbReference type="ARBA" id="ARBA00023136"/>
    </source>
</evidence>
<evidence type="ECO:0000256" key="7">
    <source>
        <dbReference type="ARBA" id="ARBA00023180"/>
    </source>
</evidence>
<evidence type="ECO:0000256" key="8">
    <source>
        <dbReference type="ARBA" id="ARBA00023288"/>
    </source>
</evidence>
<keyword evidence="3 9" id="KW-0812">Transmembrane</keyword>
<keyword evidence="7" id="KW-0325">Glycoprotein</keyword>
<dbReference type="PANTHER" id="PTHR33562:SF23">
    <property type="entry name" value="PROTEIN QUIVER"/>
    <property type="match status" value="1"/>
</dbReference>
<name>A0A1L8DA02_9DIPT</name>
<reference evidence="10" key="1">
    <citation type="submission" date="2016-12" db="EMBL/GenBank/DDBJ databases">
        <title>An insight into the sialome and mialome of the sand fly, Nyssomyia neivai.</title>
        <authorList>
            <person name="Sebastian V."/>
            <person name="Goulart T.M."/>
            <person name="Oliveira W."/>
            <person name="Calvo E."/>
            <person name="Oliveira L.F."/>
            <person name="Pinto M.C."/>
            <person name="Rosselino A.M."/>
            <person name="Ribeiro J.M."/>
        </authorList>
    </citation>
    <scope>NUCLEOTIDE SEQUENCE</scope>
</reference>
<evidence type="ECO:0000256" key="1">
    <source>
        <dbReference type="ARBA" id="ARBA00004589"/>
    </source>
</evidence>
<keyword evidence="4" id="KW-0732">Signal</keyword>
<keyword evidence="8" id="KW-0449">Lipoprotein</keyword>
<evidence type="ECO:0000313" key="10">
    <source>
        <dbReference type="EMBL" id="JAV03289.1"/>
    </source>
</evidence>
<protein>
    <submittedName>
        <fullName evidence="10">Putative membrane protein</fullName>
    </submittedName>
</protein>
<evidence type="ECO:0000256" key="4">
    <source>
        <dbReference type="ARBA" id="ARBA00022729"/>
    </source>
</evidence>
<dbReference type="GO" id="GO:0030431">
    <property type="term" value="P:sleep"/>
    <property type="evidence" value="ECO:0007669"/>
    <property type="project" value="InterPro"/>
</dbReference>
<evidence type="ECO:0000256" key="2">
    <source>
        <dbReference type="ARBA" id="ARBA00022622"/>
    </source>
</evidence>